<evidence type="ECO:0000256" key="12">
    <source>
        <dbReference type="ARBA" id="ARBA00022967"/>
    </source>
</evidence>
<dbReference type="InterPro" id="IPR006317">
    <property type="entry name" value="Ubiquinol_cyt_c_Rdtase_Fe-S-su"/>
</dbReference>
<keyword evidence="18" id="KW-1015">Disulfide bond</keyword>
<dbReference type="InterPro" id="IPR005805">
    <property type="entry name" value="Rieske_Fe-S_prot_C"/>
</dbReference>
<dbReference type="NCBIfam" id="TIGR01409">
    <property type="entry name" value="TAT_signal_seq"/>
    <property type="match status" value="1"/>
</dbReference>
<evidence type="ECO:0000256" key="19">
    <source>
        <dbReference type="ARBA" id="ARBA00029351"/>
    </source>
</evidence>
<comment type="subunit">
    <text evidence="4 21">The main subunits of complex b-c1 are: cytochrome b, cytochrome c1 and the Rieske protein.</text>
</comment>
<gene>
    <name evidence="23" type="ORF">HNR60_003709</name>
</gene>
<protein>
    <recommendedName>
        <fullName evidence="6 20">Ubiquinol-cytochrome c reductase iron-sulfur subunit</fullName>
        <ecNumber evidence="5 20">7.1.1.8</ecNumber>
    </recommendedName>
</protein>
<dbReference type="Proteomes" id="UP000542353">
    <property type="component" value="Unassembled WGS sequence"/>
</dbReference>
<comment type="similarity">
    <text evidence="3">Belongs to the Rieske iron-sulfur protein family.</text>
</comment>
<dbReference type="GO" id="GO:0008121">
    <property type="term" value="F:quinol-cytochrome-c reductase activity"/>
    <property type="evidence" value="ECO:0007669"/>
    <property type="project" value="UniProtKB-EC"/>
</dbReference>
<evidence type="ECO:0000256" key="10">
    <source>
        <dbReference type="ARBA" id="ARBA00022714"/>
    </source>
</evidence>
<dbReference type="GO" id="GO:0051537">
    <property type="term" value="F:2 iron, 2 sulfur cluster binding"/>
    <property type="evidence" value="ECO:0007669"/>
    <property type="project" value="UniProtKB-KW"/>
</dbReference>
<sequence length="180" mass="19477">MTTATLLPEQPTRRDVLYLATGAVAAVGAVAAAWPLVVQLNPDASTVAAGFPLEVDLAPMAAGQVIKVFWRGQPIFINHRTPQEIESAQTADWQSFRDPQPDSARVKPGHEQWLVVSAICTHLGCIPTEHQGNYEGWFCQCHGSQYDSSGRARLGPAPLNLALVPYEFLSDSKIRIGTTG</sequence>
<dbReference type="PANTHER" id="PTHR10134">
    <property type="entry name" value="CYTOCHROME B-C1 COMPLEX SUBUNIT RIESKE, MITOCHONDRIAL"/>
    <property type="match status" value="1"/>
</dbReference>
<keyword evidence="24" id="KW-1185">Reference proteome</keyword>
<dbReference type="PROSITE" id="PS51296">
    <property type="entry name" value="RIESKE"/>
    <property type="match status" value="1"/>
</dbReference>
<comment type="function">
    <text evidence="1">Component of the ubiquinol-cytochrome c reductase complex (complex III or cytochrome b-c1 complex), which is a respiratory chain that generates an electrochemical potential coupled to ATP synthesis.</text>
</comment>
<dbReference type="CDD" id="cd03470">
    <property type="entry name" value="Rieske_cytochrome_bc1"/>
    <property type="match status" value="1"/>
</dbReference>
<comment type="subcellular location">
    <subcellularLocation>
        <location evidence="2">Cell membrane</location>
        <topology evidence="2">Single-pass membrane protein</topology>
    </subcellularLocation>
</comment>
<evidence type="ECO:0000313" key="24">
    <source>
        <dbReference type="Proteomes" id="UP000542353"/>
    </source>
</evidence>
<evidence type="ECO:0000256" key="3">
    <source>
        <dbReference type="ARBA" id="ARBA00010651"/>
    </source>
</evidence>
<dbReference type="InterPro" id="IPR017941">
    <property type="entry name" value="Rieske_2Fe-2S"/>
</dbReference>
<keyword evidence="12" id="KW-1278">Translocase</keyword>
<proteinExistence type="inferred from homology"/>
<dbReference type="EMBL" id="JACHIH010000027">
    <property type="protein sequence ID" value="MBB5048938.1"/>
    <property type="molecule type" value="Genomic_DNA"/>
</dbReference>
<dbReference type="PRINTS" id="PR00162">
    <property type="entry name" value="RIESKE"/>
</dbReference>
<evidence type="ECO:0000256" key="4">
    <source>
        <dbReference type="ARBA" id="ARBA00011649"/>
    </source>
</evidence>
<keyword evidence="14 20" id="KW-1133">Transmembrane helix</keyword>
<dbReference type="InterPro" id="IPR006311">
    <property type="entry name" value="TAT_signal"/>
</dbReference>
<reference evidence="23 24" key="1">
    <citation type="submission" date="2020-08" db="EMBL/GenBank/DDBJ databases">
        <title>Genomic Encyclopedia of Type Strains, Phase IV (KMG-IV): sequencing the most valuable type-strain genomes for metagenomic binning, comparative biology and taxonomic classification.</title>
        <authorList>
            <person name="Goeker M."/>
        </authorList>
    </citation>
    <scope>NUCLEOTIDE SEQUENCE [LARGE SCALE GENOMIC DNA]</scope>
    <source>
        <strain evidence="23 24">DSM 12706</strain>
    </source>
</reference>
<evidence type="ECO:0000259" key="22">
    <source>
        <dbReference type="PROSITE" id="PS51296"/>
    </source>
</evidence>
<keyword evidence="8" id="KW-1003">Cell membrane</keyword>
<dbReference type="Gene3D" id="2.102.10.10">
    <property type="entry name" value="Rieske [2Fe-2S] iron-sulphur domain"/>
    <property type="match status" value="1"/>
</dbReference>
<accession>A0A7W7Z6J1</accession>
<dbReference type="InterPro" id="IPR036922">
    <property type="entry name" value="Rieske_2Fe-2S_sf"/>
</dbReference>
<evidence type="ECO:0000256" key="17">
    <source>
        <dbReference type="ARBA" id="ARBA00023136"/>
    </source>
</evidence>
<dbReference type="GO" id="GO:0046872">
    <property type="term" value="F:metal ion binding"/>
    <property type="evidence" value="ECO:0007669"/>
    <property type="project" value="UniProtKB-KW"/>
</dbReference>
<dbReference type="RefSeq" id="WP_184260341.1">
    <property type="nucleotide sequence ID" value="NZ_JACHIH010000027.1"/>
</dbReference>
<evidence type="ECO:0000256" key="2">
    <source>
        <dbReference type="ARBA" id="ARBA00004162"/>
    </source>
</evidence>
<keyword evidence="16" id="KW-0411">Iron-sulfur</keyword>
<feature type="domain" description="Rieske" evidence="22">
    <location>
        <begin position="82"/>
        <end position="175"/>
    </location>
</feature>
<organism evidence="23 24">
    <name type="scientific">Rhodopseudomonas rhenobacensis</name>
    <dbReference type="NCBI Taxonomy" id="87461"/>
    <lineage>
        <taxon>Bacteria</taxon>
        <taxon>Pseudomonadati</taxon>
        <taxon>Pseudomonadota</taxon>
        <taxon>Alphaproteobacteria</taxon>
        <taxon>Hyphomicrobiales</taxon>
        <taxon>Nitrobacteraceae</taxon>
        <taxon>Rhodopseudomonas</taxon>
    </lineage>
</organism>
<evidence type="ECO:0000256" key="5">
    <source>
        <dbReference type="ARBA" id="ARBA00012951"/>
    </source>
</evidence>
<evidence type="ECO:0000256" key="1">
    <source>
        <dbReference type="ARBA" id="ARBA00002444"/>
    </source>
</evidence>
<feature type="transmembrane region" description="Helical" evidence="20">
    <location>
        <begin position="16"/>
        <end position="37"/>
    </location>
</feature>
<dbReference type="Gene3D" id="1.20.5.510">
    <property type="entry name" value="Single helix bin"/>
    <property type="match status" value="1"/>
</dbReference>
<comment type="miscellaneous">
    <text evidence="20">The Rieske protein is a high potential 2Fe-2S protein.</text>
</comment>
<evidence type="ECO:0000256" key="7">
    <source>
        <dbReference type="ARBA" id="ARBA00022448"/>
    </source>
</evidence>
<comment type="catalytic activity">
    <reaction evidence="19 20">
        <text>a quinol + 2 Fe(III)-[cytochrome c](out) = a quinone + 2 Fe(II)-[cytochrome c](out) + 2 H(+)(out)</text>
        <dbReference type="Rhea" id="RHEA:11484"/>
        <dbReference type="Rhea" id="RHEA-COMP:10350"/>
        <dbReference type="Rhea" id="RHEA-COMP:14399"/>
        <dbReference type="ChEBI" id="CHEBI:15378"/>
        <dbReference type="ChEBI" id="CHEBI:24646"/>
        <dbReference type="ChEBI" id="CHEBI:29033"/>
        <dbReference type="ChEBI" id="CHEBI:29034"/>
        <dbReference type="ChEBI" id="CHEBI:132124"/>
        <dbReference type="EC" id="7.1.1.8"/>
    </reaction>
</comment>
<dbReference type="InterPro" id="IPR014349">
    <property type="entry name" value="Rieske_Fe-S_prot"/>
</dbReference>
<dbReference type="PROSITE" id="PS51318">
    <property type="entry name" value="TAT"/>
    <property type="match status" value="1"/>
</dbReference>
<evidence type="ECO:0000256" key="16">
    <source>
        <dbReference type="ARBA" id="ARBA00023014"/>
    </source>
</evidence>
<dbReference type="EC" id="7.1.1.8" evidence="5 20"/>
<keyword evidence="17 20" id="KW-0472">Membrane</keyword>
<keyword evidence="13 20" id="KW-0249">Electron transport</keyword>
<dbReference type="SUPFAM" id="SSF50022">
    <property type="entry name" value="ISP domain"/>
    <property type="match status" value="1"/>
</dbReference>
<comment type="caution">
    <text evidence="23">The sequence shown here is derived from an EMBL/GenBank/DDBJ whole genome shotgun (WGS) entry which is preliminary data.</text>
</comment>
<dbReference type="NCBIfam" id="TIGR01416">
    <property type="entry name" value="Rieske_proteo"/>
    <property type="match status" value="1"/>
</dbReference>
<evidence type="ECO:0000256" key="21">
    <source>
        <dbReference type="RuleBase" id="RU004497"/>
    </source>
</evidence>
<evidence type="ECO:0000256" key="18">
    <source>
        <dbReference type="ARBA" id="ARBA00023157"/>
    </source>
</evidence>
<evidence type="ECO:0000256" key="11">
    <source>
        <dbReference type="ARBA" id="ARBA00022723"/>
    </source>
</evidence>
<name>A0A7W7Z6J1_9BRAD</name>
<keyword evidence="9 20" id="KW-0812">Transmembrane</keyword>
<evidence type="ECO:0000256" key="20">
    <source>
        <dbReference type="RuleBase" id="RU004494"/>
    </source>
</evidence>
<dbReference type="AlphaFoldDB" id="A0A7W7Z6J1"/>
<keyword evidence="11" id="KW-0479">Metal-binding</keyword>
<keyword evidence="15" id="KW-0408">Iron</keyword>
<dbReference type="FunFam" id="2.102.10.10:FF:000001">
    <property type="entry name" value="Cytochrome b-c1 complex subunit Rieske, mitochondrial"/>
    <property type="match status" value="1"/>
</dbReference>
<evidence type="ECO:0000313" key="23">
    <source>
        <dbReference type="EMBL" id="MBB5048938.1"/>
    </source>
</evidence>
<dbReference type="InterPro" id="IPR019470">
    <property type="entry name" value="Ubiq_cytC_Rdtase_Fe-S_su_TAT"/>
</dbReference>
<dbReference type="Pfam" id="PF10399">
    <property type="entry name" value="UCR_Fe-S_N"/>
    <property type="match status" value="1"/>
</dbReference>
<evidence type="ECO:0000256" key="14">
    <source>
        <dbReference type="ARBA" id="ARBA00022989"/>
    </source>
</evidence>
<evidence type="ECO:0000256" key="9">
    <source>
        <dbReference type="ARBA" id="ARBA00022692"/>
    </source>
</evidence>
<keyword evidence="7 20" id="KW-0813">Transport</keyword>
<evidence type="ECO:0000256" key="8">
    <source>
        <dbReference type="ARBA" id="ARBA00022475"/>
    </source>
</evidence>
<evidence type="ECO:0000256" key="15">
    <source>
        <dbReference type="ARBA" id="ARBA00023004"/>
    </source>
</evidence>
<evidence type="ECO:0000256" key="13">
    <source>
        <dbReference type="ARBA" id="ARBA00022982"/>
    </source>
</evidence>
<keyword evidence="10" id="KW-0001">2Fe-2S</keyword>
<dbReference type="GO" id="GO:0005886">
    <property type="term" value="C:plasma membrane"/>
    <property type="evidence" value="ECO:0007669"/>
    <property type="project" value="UniProtKB-SubCell"/>
</dbReference>
<dbReference type="Pfam" id="PF00355">
    <property type="entry name" value="Rieske"/>
    <property type="match status" value="1"/>
</dbReference>
<evidence type="ECO:0000256" key="6">
    <source>
        <dbReference type="ARBA" id="ARBA00019816"/>
    </source>
</evidence>
<dbReference type="InterPro" id="IPR019546">
    <property type="entry name" value="TAT_signal_bac_arc"/>
</dbReference>
<comment type="cofactor">
    <cofactor evidence="20">
        <name>[2Fe-2S] cluster</name>
        <dbReference type="ChEBI" id="CHEBI:190135"/>
    </cofactor>
    <text evidence="20">Binds 1 [2Fe-2S] cluster per subunit.</text>
</comment>